<dbReference type="EMBL" id="CP034205">
    <property type="protein sequence ID" value="QBZ55195.1"/>
    <property type="molecule type" value="Genomic_DNA"/>
</dbReference>
<protein>
    <submittedName>
        <fullName evidence="1">Uncharacterized protein</fullName>
    </submittedName>
</protein>
<evidence type="ECO:0000313" key="2">
    <source>
        <dbReference type="Proteomes" id="UP000294847"/>
    </source>
</evidence>
<dbReference type="VEuPathDB" id="FungiDB:M_BR32_EuGene_00131961"/>
<dbReference type="AlphaFoldDB" id="A0A4V1C554"/>
<evidence type="ECO:0000313" key="1">
    <source>
        <dbReference type="EMBL" id="QBZ55195.1"/>
    </source>
</evidence>
<gene>
    <name evidence="1" type="ORF">PoMZ_00089</name>
</gene>
<dbReference type="OMA" id="TADIRYP"/>
<accession>A0A4V1C554</accession>
<name>A0A4V1C554_PYROR</name>
<reference evidence="1 2" key="1">
    <citation type="journal article" date="2019" name="Mol. Biol. Evol.">
        <title>Blast fungal genomes show frequent chromosomal changes, gene gains and losses, and effector gene turnover.</title>
        <authorList>
            <person name="Gomez Luciano L.B."/>
            <person name="Jason Tsai I."/>
            <person name="Chuma I."/>
            <person name="Tosa Y."/>
            <person name="Chen Y.H."/>
            <person name="Li J.Y."/>
            <person name="Li M.Y."/>
            <person name="Jade Lu M.Y."/>
            <person name="Nakayashiki H."/>
            <person name="Li W.H."/>
        </authorList>
    </citation>
    <scope>NUCLEOTIDE SEQUENCE [LARGE SCALE GENOMIC DNA]</scope>
    <source>
        <strain evidence="1">MZ5-1-6</strain>
    </source>
</reference>
<organism evidence="1 2">
    <name type="scientific">Pyricularia oryzae</name>
    <name type="common">Rice blast fungus</name>
    <name type="synonym">Magnaporthe oryzae</name>
    <dbReference type="NCBI Taxonomy" id="318829"/>
    <lineage>
        <taxon>Eukaryota</taxon>
        <taxon>Fungi</taxon>
        <taxon>Dikarya</taxon>
        <taxon>Ascomycota</taxon>
        <taxon>Pezizomycotina</taxon>
        <taxon>Sordariomycetes</taxon>
        <taxon>Sordariomycetidae</taxon>
        <taxon>Magnaporthales</taxon>
        <taxon>Pyriculariaceae</taxon>
        <taxon>Pyricularia</taxon>
    </lineage>
</organism>
<dbReference type="Proteomes" id="UP000294847">
    <property type="component" value="Chromosome 2"/>
</dbReference>
<sequence length="197" mass="21484">MQIFATALMAAAGVLSAAVDPAAVARQSIQTRASGDQMAFSNVILNSAAYNVFLTADIRYPAGTEPPRPKDSVPNVQNKVATNTNFDEDPNIVYVLQCTGNGFRGDCTVFGAPKGRCVSYFDFNSQGKKDISDRFNNKITSLSTNTGGVCQFYKYTGCDESGWDRGLATSYNDNLAVPLKQDPRTMLYQNKITSWRC</sequence>
<proteinExistence type="predicted"/>